<dbReference type="Proteomes" id="UP000775213">
    <property type="component" value="Unassembled WGS sequence"/>
</dbReference>
<organism evidence="1 2">
    <name type="scientific">Dendrobium chrysotoxum</name>
    <name type="common">Orchid</name>
    <dbReference type="NCBI Taxonomy" id="161865"/>
    <lineage>
        <taxon>Eukaryota</taxon>
        <taxon>Viridiplantae</taxon>
        <taxon>Streptophyta</taxon>
        <taxon>Embryophyta</taxon>
        <taxon>Tracheophyta</taxon>
        <taxon>Spermatophyta</taxon>
        <taxon>Magnoliopsida</taxon>
        <taxon>Liliopsida</taxon>
        <taxon>Asparagales</taxon>
        <taxon>Orchidaceae</taxon>
        <taxon>Epidendroideae</taxon>
        <taxon>Malaxideae</taxon>
        <taxon>Dendrobiinae</taxon>
        <taxon>Dendrobium</taxon>
    </lineage>
</organism>
<dbReference type="AlphaFoldDB" id="A0AAV7GCI2"/>
<dbReference type="EMBL" id="JAGFBR010000016">
    <property type="protein sequence ID" value="KAH0453257.1"/>
    <property type="molecule type" value="Genomic_DNA"/>
</dbReference>
<evidence type="ECO:0000313" key="2">
    <source>
        <dbReference type="Proteomes" id="UP000775213"/>
    </source>
</evidence>
<keyword evidence="2" id="KW-1185">Reference proteome</keyword>
<protein>
    <submittedName>
        <fullName evidence="1">Uncharacterized protein</fullName>
    </submittedName>
</protein>
<evidence type="ECO:0000313" key="1">
    <source>
        <dbReference type="EMBL" id="KAH0453257.1"/>
    </source>
</evidence>
<gene>
    <name evidence="1" type="ORF">IEQ34_017581</name>
</gene>
<name>A0AAV7GCI2_DENCH</name>
<proteinExistence type="predicted"/>
<reference evidence="1 2" key="1">
    <citation type="journal article" date="2021" name="Hortic Res">
        <title>Chromosome-scale assembly of the Dendrobium chrysotoxum genome enhances the understanding of orchid evolution.</title>
        <authorList>
            <person name="Zhang Y."/>
            <person name="Zhang G.Q."/>
            <person name="Zhang D."/>
            <person name="Liu X.D."/>
            <person name="Xu X.Y."/>
            <person name="Sun W.H."/>
            <person name="Yu X."/>
            <person name="Zhu X."/>
            <person name="Wang Z.W."/>
            <person name="Zhao X."/>
            <person name="Zhong W.Y."/>
            <person name="Chen H."/>
            <person name="Yin W.L."/>
            <person name="Huang T."/>
            <person name="Niu S.C."/>
            <person name="Liu Z.J."/>
        </authorList>
    </citation>
    <scope>NUCLEOTIDE SEQUENCE [LARGE SCALE GENOMIC DNA]</scope>
    <source>
        <strain evidence="1">Lindl</strain>
    </source>
</reference>
<comment type="caution">
    <text evidence="1">The sequence shown here is derived from an EMBL/GenBank/DDBJ whole genome shotgun (WGS) entry which is preliminary data.</text>
</comment>
<sequence length="64" mass="7482">MIKDVDFVVCSIIRPTVLLSPTHYPDKDSHELVGEFLCREVPMKASSRERLQRFDDILVRMCNM</sequence>
<accession>A0AAV7GCI2</accession>